<dbReference type="AlphaFoldDB" id="A0A5C8PM30"/>
<proteinExistence type="predicted"/>
<sequence>MPGGEPSVPVKRDKGDAVGAFLDKARAVPAAATGAARRGRLLFCMDATASREPSWDRAARIQGEMFVAAEALGGLDVRLAFYRGFDDFKASKWTSNGVELARLMSRVSCLAGNTQIGRVLAFAAEETRRQKLDALVFVGDCFEENLDAVGALAGQLGFLGVPAFLFQEGDNAVAAHAFAQFARLTNGQHCRFDASSPDALRRLLGAVAAYAAGGAQAMADYAALHRITTLRLTRAGP</sequence>
<protein>
    <submittedName>
        <fullName evidence="1">VWA domain-containing protein</fullName>
    </submittedName>
</protein>
<accession>A0A5C8PM30</accession>
<organism evidence="1 2">
    <name type="scientific">Vineibacter terrae</name>
    <dbReference type="NCBI Taxonomy" id="2586908"/>
    <lineage>
        <taxon>Bacteria</taxon>
        <taxon>Pseudomonadati</taxon>
        <taxon>Pseudomonadota</taxon>
        <taxon>Alphaproteobacteria</taxon>
        <taxon>Hyphomicrobiales</taxon>
        <taxon>Vineibacter</taxon>
    </lineage>
</organism>
<gene>
    <name evidence="1" type="ORF">FHP25_17810</name>
</gene>
<evidence type="ECO:0000313" key="2">
    <source>
        <dbReference type="Proteomes" id="UP000321638"/>
    </source>
</evidence>
<dbReference type="InterPro" id="IPR036465">
    <property type="entry name" value="vWFA_dom_sf"/>
</dbReference>
<reference evidence="1 2" key="1">
    <citation type="submission" date="2019-06" db="EMBL/GenBank/DDBJ databases">
        <title>New taxonomy in bacterial strain CC-CFT640, isolated from vineyard.</title>
        <authorList>
            <person name="Lin S.-Y."/>
            <person name="Tsai C.-F."/>
            <person name="Young C.-C."/>
        </authorList>
    </citation>
    <scope>NUCLEOTIDE SEQUENCE [LARGE SCALE GENOMIC DNA]</scope>
    <source>
        <strain evidence="1 2">CC-CFT640</strain>
    </source>
</reference>
<dbReference type="RefSeq" id="WP_147848304.1">
    <property type="nucleotide sequence ID" value="NZ_VDUZ01000019.1"/>
</dbReference>
<evidence type="ECO:0000313" key="1">
    <source>
        <dbReference type="EMBL" id="TXL74339.1"/>
    </source>
</evidence>
<dbReference type="OrthoDB" id="5430236at2"/>
<comment type="caution">
    <text evidence="1">The sequence shown here is derived from an EMBL/GenBank/DDBJ whole genome shotgun (WGS) entry which is preliminary data.</text>
</comment>
<name>A0A5C8PM30_9HYPH</name>
<dbReference type="Proteomes" id="UP000321638">
    <property type="component" value="Unassembled WGS sequence"/>
</dbReference>
<keyword evidence="2" id="KW-1185">Reference proteome</keyword>
<dbReference type="EMBL" id="VDUZ01000019">
    <property type="protein sequence ID" value="TXL74339.1"/>
    <property type="molecule type" value="Genomic_DNA"/>
</dbReference>
<dbReference type="SUPFAM" id="SSF53300">
    <property type="entry name" value="vWA-like"/>
    <property type="match status" value="1"/>
</dbReference>